<sequence length="235" mass="26546">MPRENRDPDYSLRLIAATSSILLFLLTLMVIWMVFSPHTPAVKVTYLTVNKFNITPREELTAVFNVEGILRNPNIALSLTYERLTLALWFGNFTISSVVVEPPPFSIRGHTHAPIRARFEVAGMQIPNWVASEIAVQQRFHGGMDFGAMLDARFRYKFGMESSKVFSITLQCYPLRVELPLNDTMNNGRLVEPSDCYGTQLAKANTQPSKVNPGPHDITSPKRNPESRTYTMVIL</sequence>
<dbReference type="AlphaFoldDB" id="A0A0B2P6B3"/>
<reference evidence="5" key="1">
    <citation type="submission" date="2014-07" db="EMBL/GenBank/DDBJ databases">
        <title>Identification of a novel salt tolerance gene in wild soybean by whole-genome sequencing.</title>
        <authorList>
            <person name="Lam H.-M."/>
            <person name="Qi X."/>
            <person name="Li M.-W."/>
            <person name="Liu X."/>
            <person name="Xie M."/>
            <person name="Ni M."/>
            <person name="Xu X."/>
        </authorList>
    </citation>
    <scope>NUCLEOTIDE SEQUENCE [LARGE SCALE GENOMIC DNA]</scope>
    <source>
        <tissue evidence="5">Root</tissue>
    </source>
</reference>
<comment type="subcellular location">
    <subcellularLocation>
        <location evidence="1">Membrane</location>
    </subcellularLocation>
</comment>
<feature type="region of interest" description="Disordered" evidence="3">
    <location>
        <begin position="205"/>
        <end position="225"/>
    </location>
</feature>
<name>A0A0B2P6B3_GLYSO</name>
<dbReference type="PANTHER" id="PTHR31234">
    <property type="entry name" value="LATE EMBRYOGENESIS ABUNDANT (LEA) HYDROXYPROLINE-RICH GLYCOPROTEIN FAMILY"/>
    <property type="match status" value="1"/>
</dbReference>
<gene>
    <name evidence="5" type="ORF">glysoja_045598</name>
</gene>
<keyword evidence="2 4" id="KW-0472">Membrane</keyword>
<protein>
    <recommendedName>
        <fullName evidence="6">Late embryogenesis abundant protein LEA-2 subgroup domain-containing protein</fullName>
    </recommendedName>
</protein>
<evidence type="ECO:0000256" key="3">
    <source>
        <dbReference type="SAM" id="MobiDB-lite"/>
    </source>
</evidence>
<dbReference type="Proteomes" id="UP000053555">
    <property type="component" value="Unassembled WGS sequence"/>
</dbReference>
<evidence type="ECO:0008006" key="6">
    <source>
        <dbReference type="Google" id="ProtNLM"/>
    </source>
</evidence>
<feature type="transmembrane region" description="Helical" evidence="4">
    <location>
        <begin position="12"/>
        <end position="35"/>
    </location>
</feature>
<evidence type="ECO:0000256" key="4">
    <source>
        <dbReference type="SAM" id="Phobius"/>
    </source>
</evidence>
<dbReference type="PANTHER" id="PTHR31234:SF55">
    <property type="entry name" value="LATE EMBRYOGENESIS ABUNDANT (LEA) HYDROXYPROLINE-RICH GLYCOPROTEIN FAMILY"/>
    <property type="match status" value="1"/>
</dbReference>
<dbReference type="GO" id="GO:0098542">
    <property type="term" value="P:defense response to other organism"/>
    <property type="evidence" value="ECO:0007669"/>
    <property type="project" value="InterPro"/>
</dbReference>
<dbReference type="GO" id="GO:0005886">
    <property type="term" value="C:plasma membrane"/>
    <property type="evidence" value="ECO:0007669"/>
    <property type="project" value="TreeGrafter"/>
</dbReference>
<evidence type="ECO:0000256" key="1">
    <source>
        <dbReference type="ARBA" id="ARBA00004370"/>
    </source>
</evidence>
<keyword evidence="4" id="KW-0812">Transmembrane</keyword>
<organism evidence="5">
    <name type="scientific">Glycine soja</name>
    <name type="common">Wild soybean</name>
    <dbReference type="NCBI Taxonomy" id="3848"/>
    <lineage>
        <taxon>Eukaryota</taxon>
        <taxon>Viridiplantae</taxon>
        <taxon>Streptophyta</taxon>
        <taxon>Embryophyta</taxon>
        <taxon>Tracheophyta</taxon>
        <taxon>Spermatophyta</taxon>
        <taxon>Magnoliopsida</taxon>
        <taxon>eudicotyledons</taxon>
        <taxon>Gunneridae</taxon>
        <taxon>Pentapetalae</taxon>
        <taxon>rosids</taxon>
        <taxon>fabids</taxon>
        <taxon>Fabales</taxon>
        <taxon>Fabaceae</taxon>
        <taxon>Papilionoideae</taxon>
        <taxon>50 kb inversion clade</taxon>
        <taxon>NPAAA clade</taxon>
        <taxon>indigoferoid/millettioid clade</taxon>
        <taxon>Phaseoleae</taxon>
        <taxon>Glycine</taxon>
        <taxon>Glycine subgen. Soja</taxon>
    </lineage>
</organism>
<proteinExistence type="predicted"/>
<evidence type="ECO:0000313" key="5">
    <source>
        <dbReference type="EMBL" id="KHN04736.1"/>
    </source>
</evidence>
<evidence type="ECO:0000256" key="2">
    <source>
        <dbReference type="ARBA" id="ARBA00023136"/>
    </source>
</evidence>
<keyword evidence="4" id="KW-1133">Transmembrane helix</keyword>
<accession>A0A0B2P6B3</accession>
<dbReference type="InterPro" id="IPR044839">
    <property type="entry name" value="NDR1-like"/>
</dbReference>
<dbReference type="EMBL" id="KN669031">
    <property type="protein sequence ID" value="KHN04736.1"/>
    <property type="molecule type" value="Genomic_DNA"/>
</dbReference>